<dbReference type="KEGG" id="dli:dnl_38430"/>
<feature type="binding site" evidence="7">
    <location>
        <begin position="269"/>
        <end position="273"/>
    </location>
    <ligand>
        <name>FMN</name>
        <dbReference type="ChEBI" id="CHEBI:58210"/>
    </ligand>
</feature>
<dbReference type="GO" id="GO:0010181">
    <property type="term" value="F:FMN binding"/>
    <property type="evidence" value="ECO:0007669"/>
    <property type="project" value="InterPro"/>
</dbReference>
<dbReference type="InterPro" id="IPR037396">
    <property type="entry name" value="FMN_HAD"/>
</dbReference>
<comment type="cofactor">
    <cofactor evidence="1">
        <name>FMN</name>
        <dbReference type="ChEBI" id="CHEBI:58210"/>
    </cofactor>
</comment>
<feature type="binding site" evidence="7">
    <location>
        <position position="236"/>
    </location>
    <ligand>
        <name>FMN</name>
        <dbReference type="ChEBI" id="CHEBI:58210"/>
    </ligand>
</feature>
<dbReference type="PIRSF" id="PIRSF000138">
    <property type="entry name" value="Al-hdrx_acd_dh"/>
    <property type="match status" value="1"/>
</dbReference>
<comment type="similarity">
    <text evidence="5">Belongs to the FMN-dependent alpha-hydroxy acid dehydrogenase family.</text>
</comment>
<dbReference type="PROSITE" id="PS51349">
    <property type="entry name" value="FMN_HYDROXY_ACID_DH_2"/>
    <property type="match status" value="1"/>
</dbReference>
<evidence type="ECO:0000256" key="7">
    <source>
        <dbReference type="PIRSR" id="PIRSR000138-2"/>
    </source>
</evidence>
<dbReference type="RefSeq" id="WP_207687530.1">
    <property type="nucleotide sequence ID" value="NZ_CP061799.1"/>
</dbReference>
<dbReference type="Pfam" id="PF01070">
    <property type="entry name" value="FMN_dh"/>
    <property type="match status" value="2"/>
</dbReference>
<evidence type="ECO:0000259" key="8">
    <source>
        <dbReference type="PROSITE" id="PS51349"/>
    </source>
</evidence>
<dbReference type="Gene3D" id="3.20.20.70">
    <property type="entry name" value="Aldolase class I"/>
    <property type="match status" value="1"/>
</dbReference>
<dbReference type="SUPFAM" id="SSF51395">
    <property type="entry name" value="FMN-linked oxidoreductases"/>
    <property type="match status" value="1"/>
</dbReference>
<gene>
    <name evidence="9" type="ORF">dnl_38430</name>
</gene>
<evidence type="ECO:0000256" key="3">
    <source>
        <dbReference type="ARBA" id="ARBA00022643"/>
    </source>
</evidence>
<organism evidence="9 10">
    <name type="scientific">Desulfonema limicola</name>
    <dbReference type="NCBI Taxonomy" id="45656"/>
    <lineage>
        <taxon>Bacteria</taxon>
        <taxon>Pseudomonadati</taxon>
        <taxon>Thermodesulfobacteriota</taxon>
        <taxon>Desulfobacteria</taxon>
        <taxon>Desulfobacterales</taxon>
        <taxon>Desulfococcaceae</taxon>
        <taxon>Desulfonema</taxon>
    </lineage>
</organism>
<keyword evidence="3 7" id="KW-0288">FMN</keyword>
<reference evidence="9" key="1">
    <citation type="journal article" date="2021" name="Microb. Physiol.">
        <title>Proteogenomic Insights into the Physiology of Marine, Sulfate-Reducing, Filamentous Desulfonema limicola and Desulfonema magnum.</title>
        <authorList>
            <person name="Schnaars V."/>
            <person name="Wohlbrand L."/>
            <person name="Scheve S."/>
            <person name="Hinrichs C."/>
            <person name="Reinhardt R."/>
            <person name="Rabus R."/>
        </authorList>
    </citation>
    <scope>NUCLEOTIDE SEQUENCE</scope>
    <source>
        <strain evidence="9">5ac10</strain>
    </source>
</reference>
<feature type="binding site" evidence="7">
    <location>
        <begin position="292"/>
        <end position="293"/>
    </location>
    <ligand>
        <name>FMN</name>
        <dbReference type="ChEBI" id="CHEBI:58210"/>
    </ligand>
</feature>
<evidence type="ECO:0000313" key="10">
    <source>
        <dbReference type="Proteomes" id="UP000663720"/>
    </source>
</evidence>
<name>A0A975GHI5_9BACT</name>
<evidence type="ECO:0000313" key="9">
    <source>
        <dbReference type="EMBL" id="QTA81506.1"/>
    </source>
</evidence>
<evidence type="ECO:0000256" key="4">
    <source>
        <dbReference type="ARBA" id="ARBA00023002"/>
    </source>
</evidence>
<dbReference type="PANTHER" id="PTHR10578">
    <property type="entry name" value="S -2-HYDROXY-ACID OXIDASE-RELATED"/>
    <property type="match status" value="1"/>
</dbReference>
<dbReference type="InterPro" id="IPR013785">
    <property type="entry name" value="Aldolase_TIM"/>
</dbReference>
<dbReference type="Proteomes" id="UP000663720">
    <property type="component" value="Chromosome"/>
</dbReference>
<dbReference type="GO" id="GO:0016491">
    <property type="term" value="F:oxidoreductase activity"/>
    <property type="evidence" value="ECO:0007669"/>
    <property type="project" value="UniProtKB-KW"/>
</dbReference>
<dbReference type="InterPro" id="IPR012133">
    <property type="entry name" value="Alpha-hydoxy_acid_DH_FMN"/>
</dbReference>
<keyword evidence="2 7" id="KW-0285">Flavoprotein</keyword>
<dbReference type="PANTHER" id="PTHR10578:SF107">
    <property type="entry name" value="2-HYDROXYACID OXIDASE 1"/>
    <property type="match status" value="1"/>
</dbReference>
<feature type="binding site" evidence="7">
    <location>
        <position position="241"/>
    </location>
    <ligand>
        <name>glyoxylate</name>
        <dbReference type="ChEBI" id="CHEBI:36655"/>
    </ligand>
</feature>
<evidence type="ECO:0000256" key="2">
    <source>
        <dbReference type="ARBA" id="ARBA00022630"/>
    </source>
</evidence>
<keyword evidence="4" id="KW-0560">Oxidoreductase</keyword>
<feature type="active site" description="Proton acceptor" evidence="6">
    <location>
        <position position="238"/>
    </location>
</feature>
<evidence type="ECO:0000256" key="6">
    <source>
        <dbReference type="PIRSR" id="PIRSR000138-1"/>
    </source>
</evidence>
<dbReference type="EMBL" id="CP061799">
    <property type="protein sequence ID" value="QTA81506.1"/>
    <property type="molecule type" value="Genomic_DNA"/>
</dbReference>
<dbReference type="CDD" id="cd02809">
    <property type="entry name" value="alpha_hydroxyacid_oxid_FMN"/>
    <property type="match status" value="1"/>
</dbReference>
<keyword evidence="10" id="KW-1185">Reference proteome</keyword>
<sequence length="342" mass="36070">MKEIRETAKKNMQGYCRVCAVCNGKSCAGEVPGMGGIGTGSSFTANIESLSALRFNMRLIHDIQEPDTRVSILGKSLDIPVLAAPIGGVSFNMGGRISEEDYINAVLEGCYEKNTLGCVGDGVPGFIHETGYAAIKKLNGKGIPFIKPWEDREFLEKLEKAAATGADIMGMDIDAAGLITLKLMGRPVSPKSPDKLADIIEMIKKKTSMKFILKGIMTPDEAVLAVKAGADAIAVSNHGGRVLDHVPGAAEVLPGIADAVKGRITILADGGIRTGGDVLKMLALGADAIMIGRPFSIAALGGLKKGVIKYLEQIKSELVSAMVLTGCKRVTHVSRSILYKSS</sequence>
<feature type="domain" description="FMN hydroxy acid dehydrogenase" evidence="8">
    <location>
        <begin position="35"/>
        <end position="342"/>
    </location>
</feature>
<feature type="binding site" evidence="7">
    <location>
        <position position="238"/>
    </location>
    <ligand>
        <name>glyoxylate</name>
        <dbReference type="ChEBI" id="CHEBI:36655"/>
    </ligand>
</feature>
<dbReference type="InterPro" id="IPR000262">
    <property type="entry name" value="FMN-dep_DH"/>
</dbReference>
<protein>
    <submittedName>
        <fullName evidence="9">FMN-dependent dehydrogenase</fullName>
    </submittedName>
</protein>
<proteinExistence type="inferred from homology"/>
<accession>A0A975GHI5</accession>
<evidence type="ECO:0000256" key="5">
    <source>
        <dbReference type="ARBA" id="ARBA00024042"/>
    </source>
</evidence>
<evidence type="ECO:0000256" key="1">
    <source>
        <dbReference type="ARBA" id="ARBA00001917"/>
    </source>
</evidence>
<dbReference type="AlphaFoldDB" id="A0A975GHI5"/>
<feature type="binding site" evidence="7">
    <location>
        <position position="214"/>
    </location>
    <ligand>
        <name>FMN</name>
        <dbReference type="ChEBI" id="CHEBI:58210"/>
    </ligand>
</feature>